<feature type="signal peptide" evidence="1">
    <location>
        <begin position="1"/>
        <end position="17"/>
    </location>
</feature>
<keyword evidence="3" id="KW-1185">Reference proteome</keyword>
<keyword evidence="1" id="KW-0732">Signal</keyword>
<evidence type="ECO:0000313" key="2">
    <source>
        <dbReference type="EMBL" id="KAF1961164.1"/>
    </source>
</evidence>
<reference evidence="2" key="1">
    <citation type="journal article" date="2020" name="Stud. Mycol.">
        <title>101 Dothideomycetes genomes: a test case for predicting lifestyles and emergence of pathogens.</title>
        <authorList>
            <person name="Haridas S."/>
            <person name="Albert R."/>
            <person name="Binder M."/>
            <person name="Bloem J."/>
            <person name="Labutti K."/>
            <person name="Salamov A."/>
            <person name="Andreopoulos B."/>
            <person name="Baker S."/>
            <person name="Barry K."/>
            <person name="Bills G."/>
            <person name="Bluhm B."/>
            <person name="Cannon C."/>
            <person name="Castanera R."/>
            <person name="Culley D."/>
            <person name="Daum C."/>
            <person name="Ezra D."/>
            <person name="Gonzalez J."/>
            <person name="Henrissat B."/>
            <person name="Kuo A."/>
            <person name="Liang C."/>
            <person name="Lipzen A."/>
            <person name="Lutzoni F."/>
            <person name="Magnuson J."/>
            <person name="Mondo S."/>
            <person name="Nolan M."/>
            <person name="Ohm R."/>
            <person name="Pangilinan J."/>
            <person name="Park H.-J."/>
            <person name="Ramirez L."/>
            <person name="Alfaro M."/>
            <person name="Sun H."/>
            <person name="Tritt A."/>
            <person name="Yoshinaga Y."/>
            <person name="Zwiers L.-H."/>
            <person name="Turgeon B."/>
            <person name="Goodwin S."/>
            <person name="Spatafora J."/>
            <person name="Crous P."/>
            <person name="Grigoriev I."/>
        </authorList>
    </citation>
    <scope>NUCLEOTIDE SEQUENCE</scope>
    <source>
        <strain evidence="2">CBS 675.92</strain>
    </source>
</reference>
<dbReference type="EMBL" id="ML976981">
    <property type="protein sequence ID" value="KAF1961164.1"/>
    <property type="molecule type" value="Genomic_DNA"/>
</dbReference>
<protein>
    <recommendedName>
        <fullName evidence="4">Secreted protein</fullName>
    </recommendedName>
</protein>
<gene>
    <name evidence="2" type="ORF">CC80DRAFT_231726</name>
</gene>
<sequence>MFSRLFLLEMFVSVSNSVSLAFGGVSLGRCRPRHDRSRYGKCTATSLLPSLGLSLQLYPDVTPPFLRPLFPLTAADVLRGKLSHLTSPQAQGRRPVACCLLSATSLYKAFPLPHLLHFSSPTGTLSRDLRCYLYGSARSRYWPGNILGQAKIREDNPKVTGRPVPCDFGGARSEVHLIPKGSTATRPRPICDRAGCYTGNREL</sequence>
<dbReference type="Proteomes" id="UP000800035">
    <property type="component" value="Unassembled WGS sequence"/>
</dbReference>
<evidence type="ECO:0008006" key="4">
    <source>
        <dbReference type="Google" id="ProtNLM"/>
    </source>
</evidence>
<accession>A0A6A5U913</accession>
<name>A0A6A5U913_9PLEO</name>
<dbReference type="AlphaFoldDB" id="A0A6A5U913"/>
<evidence type="ECO:0000256" key="1">
    <source>
        <dbReference type="SAM" id="SignalP"/>
    </source>
</evidence>
<feature type="chain" id="PRO_5025467953" description="Secreted protein" evidence="1">
    <location>
        <begin position="18"/>
        <end position="203"/>
    </location>
</feature>
<evidence type="ECO:0000313" key="3">
    <source>
        <dbReference type="Proteomes" id="UP000800035"/>
    </source>
</evidence>
<proteinExistence type="predicted"/>
<organism evidence="2 3">
    <name type="scientific">Byssothecium circinans</name>
    <dbReference type="NCBI Taxonomy" id="147558"/>
    <lineage>
        <taxon>Eukaryota</taxon>
        <taxon>Fungi</taxon>
        <taxon>Dikarya</taxon>
        <taxon>Ascomycota</taxon>
        <taxon>Pezizomycotina</taxon>
        <taxon>Dothideomycetes</taxon>
        <taxon>Pleosporomycetidae</taxon>
        <taxon>Pleosporales</taxon>
        <taxon>Massarineae</taxon>
        <taxon>Massarinaceae</taxon>
        <taxon>Byssothecium</taxon>
    </lineage>
</organism>